<protein>
    <recommendedName>
        <fullName evidence="4">HAF family extracellular repeat protein</fullName>
    </recommendedName>
</protein>
<reference evidence="2 3" key="1">
    <citation type="journal article" date="2019" name="Int. J. Syst. Evol. Microbiol.">
        <title>The Global Catalogue of Microorganisms (GCM) 10K type strain sequencing project: providing services to taxonomists for standard genome sequencing and annotation.</title>
        <authorList>
            <consortium name="The Broad Institute Genomics Platform"/>
            <consortium name="The Broad Institute Genome Sequencing Center for Infectious Disease"/>
            <person name="Wu L."/>
            <person name="Ma J."/>
        </authorList>
    </citation>
    <scope>NUCLEOTIDE SEQUENCE [LARGE SCALE GENOMIC DNA]</scope>
    <source>
        <strain evidence="2 3">JCM 15933</strain>
    </source>
</reference>
<feature type="signal peptide" evidence="1">
    <location>
        <begin position="1"/>
        <end position="24"/>
    </location>
</feature>
<name>A0ABN2B3Z9_9ACTN</name>
<dbReference type="PROSITE" id="PS51257">
    <property type="entry name" value="PROKAR_LIPOPROTEIN"/>
    <property type="match status" value="1"/>
</dbReference>
<sequence>MRFAGAVLVVALATVSGCSTPAAAPAAAPPSASACASSPLPLPPDANGLDIRGVDPAGRLVVAVPNHNGAELGAMLWTDGGPPQPLPAIKDISVAGVNASGVVAGTRHVPGVAGERAVLIRDGKVVPLPVPDSATSTSAAGINTRGDVAGTVTLKAGGERAVLWRAGAATPLLLAAGTGDTSAAGTRDTSAVGINDDGVVVGNAGQNRHGYRWTPDGTATALAVPDGYLRVAAVAVGGDWALGVSAAEPVERDGKLVDDPAHPSRGVRWNLRSGAVEILDKMVGPMAIGASGVAAGAIDGTGRPAVWHDGAAFVLPMPMPDPAPSVIDWVGPDGRTMIGTVRHDDLGAQLAVWRGC</sequence>
<evidence type="ECO:0000313" key="2">
    <source>
        <dbReference type="EMBL" id="GAA1533297.1"/>
    </source>
</evidence>
<proteinExistence type="predicted"/>
<keyword evidence="3" id="KW-1185">Reference proteome</keyword>
<accession>A0ABN2B3Z9</accession>
<gene>
    <name evidence="2" type="ORF">GCM10009827_059200</name>
</gene>
<dbReference type="Proteomes" id="UP001501470">
    <property type="component" value="Unassembled WGS sequence"/>
</dbReference>
<dbReference type="EMBL" id="BAAAQD010000012">
    <property type="protein sequence ID" value="GAA1533297.1"/>
    <property type="molecule type" value="Genomic_DNA"/>
</dbReference>
<comment type="caution">
    <text evidence="2">The sequence shown here is derived from an EMBL/GenBank/DDBJ whole genome shotgun (WGS) entry which is preliminary data.</text>
</comment>
<evidence type="ECO:0000256" key="1">
    <source>
        <dbReference type="SAM" id="SignalP"/>
    </source>
</evidence>
<evidence type="ECO:0008006" key="4">
    <source>
        <dbReference type="Google" id="ProtNLM"/>
    </source>
</evidence>
<feature type="chain" id="PRO_5046377438" description="HAF family extracellular repeat protein" evidence="1">
    <location>
        <begin position="25"/>
        <end position="356"/>
    </location>
</feature>
<keyword evidence="1" id="KW-0732">Signal</keyword>
<organism evidence="2 3">
    <name type="scientific">Dactylosporangium maewongense</name>
    <dbReference type="NCBI Taxonomy" id="634393"/>
    <lineage>
        <taxon>Bacteria</taxon>
        <taxon>Bacillati</taxon>
        <taxon>Actinomycetota</taxon>
        <taxon>Actinomycetes</taxon>
        <taxon>Micromonosporales</taxon>
        <taxon>Micromonosporaceae</taxon>
        <taxon>Dactylosporangium</taxon>
    </lineage>
</organism>
<evidence type="ECO:0000313" key="3">
    <source>
        <dbReference type="Proteomes" id="UP001501470"/>
    </source>
</evidence>